<keyword evidence="4" id="KW-1185">Reference proteome</keyword>
<feature type="transmembrane region" description="Helical" evidence="2">
    <location>
        <begin position="156"/>
        <end position="183"/>
    </location>
</feature>
<dbReference type="RefSeq" id="WP_267258508.1">
    <property type="nucleotide sequence ID" value="NZ_CP084204.1"/>
</dbReference>
<proteinExistence type="predicted"/>
<sequence length="219" mass="23287">MTNATRQWASYTVGPLCMTLYGVIRLTDADHGPGLSWSLGHLALLVSVSAFVTVMWRLRRWAGAGRGPVARRFAGTATVVGVLGAAAAAAQTVIDLVIGFLCADRGAMDVLFEEVRSHPGVTPAVYTVGPSLLYVGLVLLTAQLAAMRRIEVWRPLVVVAGIAVAAVSLDLLPLGGLLLLLALAPLDRRQRLSIPDAGRERRHELPHAAPEHRPAGADR</sequence>
<evidence type="ECO:0000313" key="4">
    <source>
        <dbReference type="Proteomes" id="UP001164506"/>
    </source>
</evidence>
<organism evidence="3 4">
    <name type="scientific">Streptomyces tanashiensis</name>
    <dbReference type="NCBI Taxonomy" id="67367"/>
    <lineage>
        <taxon>Bacteria</taxon>
        <taxon>Bacillati</taxon>
        <taxon>Actinomycetota</taxon>
        <taxon>Actinomycetes</taxon>
        <taxon>Kitasatosporales</taxon>
        <taxon>Streptomycetaceae</taxon>
        <taxon>Streptomyces</taxon>
    </lineage>
</organism>
<dbReference type="GeneID" id="95599652"/>
<accession>A0ABY6QTC4</accession>
<keyword evidence="2" id="KW-0472">Membrane</keyword>
<evidence type="ECO:0000256" key="1">
    <source>
        <dbReference type="SAM" id="MobiDB-lite"/>
    </source>
</evidence>
<dbReference type="Proteomes" id="UP001164506">
    <property type="component" value="Chromosome"/>
</dbReference>
<evidence type="ECO:0008006" key="5">
    <source>
        <dbReference type="Google" id="ProtNLM"/>
    </source>
</evidence>
<evidence type="ECO:0000256" key="2">
    <source>
        <dbReference type="SAM" id="Phobius"/>
    </source>
</evidence>
<dbReference type="EMBL" id="CP084204">
    <property type="protein sequence ID" value="UZX20912.1"/>
    <property type="molecule type" value="Genomic_DNA"/>
</dbReference>
<gene>
    <name evidence="3" type="ORF">LDH80_09395</name>
</gene>
<reference evidence="3" key="1">
    <citation type="submission" date="2021-09" db="EMBL/GenBank/DDBJ databases">
        <title>Complete genome sequence and metabolic characterization of Streptomyces tanashiensis DSM 731 the producer of antibacterial Kalafungin and diverse secondary metabolites.</title>
        <authorList>
            <person name="Abbasi M.N."/>
            <person name="Anwar M.N."/>
            <person name="Alam K."/>
            <person name="Shoaib M."/>
            <person name="Lin Z."/>
            <person name="Hayat M."/>
            <person name="Ali M.I."/>
            <person name="Malik H.M.T."/>
            <person name="Ahmed I."/>
            <person name="Li A."/>
            <person name="Hailong Wang H."/>
            <person name="Zhang Y."/>
        </authorList>
    </citation>
    <scope>NUCLEOTIDE SEQUENCE</scope>
    <source>
        <strain evidence="3">Kala</strain>
    </source>
</reference>
<name>A0ABY6QTC4_9ACTN</name>
<feature type="compositionally biased region" description="Basic and acidic residues" evidence="1">
    <location>
        <begin position="197"/>
        <end position="219"/>
    </location>
</feature>
<feature type="region of interest" description="Disordered" evidence="1">
    <location>
        <begin position="195"/>
        <end position="219"/>
    </location>
</feature>
<keyword evidence="2" id="KW-1133">Transmembrane helix</keyword>
<evidence type="ECO:0000313" key="3">
    <source>
        <dbReference type="EMBL" id="UZX20912.1"/>
    </source>
</evidence>
<keyword evidence="2" id="KW-0812">Transmembrane</keyword>
<protein>
    <recommendedName>
        <fullName evidence="5">Integral membrane protein</fullName>
    </recommendedName>
</protein>
<feature type="transmembrane region" description="Helical" evidence="2">
    <location>
        <begin position="121"/>
        <end position="144"/>
    </location>
</feature>
<feature type="transmembrane region" description="Helical" evidence="2">
    <location>
        <begin position="35"/>
        <end position="56"/>
    </location>
</feature>
<feature type="transmembrane region" description="Helical" evidence="2">
    <location>
        <begin position="77"/>
        <end position="101"/>
    </location>
</feature>